<proteinExistence type="predicted"/>
<keyword evidence="2" id="KW-1185">Reference proteome</keyword>
<gene>
    <name evidence="1" type="ORF">R8Z52_07065</name>
</gene>
<dbReference type="Proteomes" id="UP001304071">
    <property type="component" value="Chromosome 1"/>
</dbReference>
<accession>A0ABZ0QEX4</accession>
<protein>
    <submittedName>
        <fullName evidence="1">Uncharacterized protein</fullName>
    </submittedName>
</protein>
<evidence type="ECO:0000313" key="1">
    <source>
        <dbReference type="EMBL" id="WPC74950.1"/>
    </source>
</evidence>
<dbReference type="EMBL" id="CP138203">
    <property type="protein sequence ID" value="WPC74950.1"/>
    <property type="molecule type" value="Genomic_DNA"/>
</dbReference>
<name>A0ABZ0QEX4_9VIBR</name>
<dbReference type="RefSeq" id="WP_261895318.1">
    <property type="nucleotide sequence ID" value="NZ_AP024895.1"/>
</dbReference>
<evidence type="ECO:0000313" key="2">
    <source>
        <dbReference type="Proteomes" id="UP001304071"/>
    </source>
</evidence>
<reference evidence="1 2" key="1">
    <citation type="submission" date="2023-11" db="EMBL/GenBank/DDBJ databases">
        <title>Plant-associative lifestyle of Vibrio porteresiae and its evolutionary dynamics.</title>
        <authorList>
            <person name="Rameshkumar N."/>
            <person name="Kirti K."/>
        </authorList>
    </citation>
    <scope>NUCLEOTIDE SEQUENCE [LARGE SCALE GENOMIC DNA]</scope>
    <source>
        <strain evidence="1 2">MSSRF30</strain>
    </source>
</reference>
<sequence length="93" mass="10429">MSRFLTVPSLINNVVTTEVNERLNKLKEKTGITFDNKWVNEKITIKLAKSYNLTIENNVVLDANKNDVVSEIVGGIVSSILDDKDENIPFPLP</sequence>
<organism evidence="1 2">
    <name type="scientific">Vibrio porteresiae DSM 19223</name>
    <dbReference type="NCBI Taxonomy" id="1123496"/>
    <lineage>
        <taxon>Bacteria</taxon>
        <taxon>Pseudomonadati</taxon>
        <taxon>Pseudomonadota</taxon>
        <taxon>Gammaproteobacteria</taxon>
        <taxon>Vibrionales</taxon>
        <taxon>Vibrionaceae</taxon>
        <taxon>Vibrio</taxon>
    </lineage>
</organism>